<dbReference type="AlphaFoldDB" id="A0A9P4P7C9"/>
<reference evidence="2" key="1">
    <citation type="journal article" date="2020" name="Stud. Mycol.">
        <title>101 Dothideomycetes genomes: a test case for predicting lifestyles and emergence of pathogens.</title>
        <authorList>
            <person name="Haridas S."/>
            <person name="Albert R."/>
            <person name="Binder M."/>
            <person name="Bloem J."/>
            <person name="Labutti K."/>
            <person name="Salamov A."/>
            <person name="Andreopoulos B."/>
            <person name="Baker S."/>
            <person name="Barry K."/>
            <person name="Bills G."/>
            <person name="Bluhm B."/>
            <person name="Cannon C."/>
            <person name="Castanera R."/>
            <person name="Culley D."/>
            <person name="Daum C."/>
            <person name="Ezra D."/>
            <person name="Gonzalez J."/>
            <person name="Henrissat B."/>
            <person name="Kuo A."/>
            <person name="Liang C."/>
            <person name="Lipzen A."/>
            <person name="Lutzoni F."/>
            <person name="Magnuson J."/>
            <person name="Mondo S."/>
            <person name="Nolan M."/>
            <person name="Ohm R."/>
            <person name="Pangilinan J."/>
            <person name="Park H.-J."/>
            <person name="Ramirez L."/>
            <person name="Alfaro M."/>
            <person name="Sun H."/>
            <person name="Tritt A."/>
            <person name="Yoshinaga Y."/>
            <person name="Zwiers L.-H."/>
            <person name="Turgeon B."/>
            <person name="Goodwin S."/>
            <person name="Spatafora J."/>
            <person name="Crous P."/>
            <person name="Grigoriev I."/>
        </authorList>
    </citation>
    <scope>NUCLEOTIDE SEQUENCE</scope>
    <source>
        <strain evidence="2">CBS 690.94</strain>
    </source>
</reference>
<comment type="caution">
    <text evidence="2">The sequence shown here is derived from an EMBL/GenBank/DDBJ whole genome shotgun (WGS) entry which is preliminary data.</text>
</comment>
<gene>
    <name evidence="2" type="ORF">P171DRAFT_174731</name>
</gene>
<dbReference type="EMBL" id="MU001514">
    <property type="protein sequence ID" value="KAF2437879.1"/>
    <property type="molecule type" value="Genomic_DNA"/>
</dbReference>
<organism evidence="2 3">
    <name type="scientific">Karstenula rhodostoma CBS 690.94</name>
    <dbReference type="NCBI Taxonomy" id="1392251"/>
    <lineage>
        <taxon>Eukaryota</taxon>
        <taxon>Fungi</taxon>
        <taxon>Dikarya</taxon>
        <taxon>Ascomycota</taxon>
        <taxon>Pezizomycotina</taxon>
        <taxon>Dothideomycetes</taxon>
        <taxon>Pleosporomycetidae</taxon>
        <taxon>Pleosporales</taxon>
        <taxon>Massarineae</taxon>
        <taxon>Didymosphaeriaceae</taxon>
        <taxon>Karstenula</taxon>
    </lineage>
</organism>
<keyword evidence="3" id="KW-1185">Reference proteome</keyword>
<evidence type="ECO:0000256" key="1">
    <source>
        <dbReference type="SAM" id="MobiDB-lite"/>
    </source>
</evidence>
<name>A0A9P4P7C9_9PLEO</name>
<sequence length="134" mass="14880">MHDPPTISRYHTLSQAPSFPHPLILPYLSIYLYISPRSLPFDRSPPLQTRRVPSAHPLAPGPPNPPRSPSSPEPTQRSAAAVTRSAWPAASLPRFASTGAARRPWPWPWRLTTRALSAPLCALRTPRMRRDPVG</sequence>
<dbReference type="Proteomes" id="UP000799764">
    <property type="component" value="Unassembled WGS sequence"/>
</dbReference>
<protein>
    <submittedName>
        <fullName evidence="2">Uncharacterized protein</fullName>
    </submittedName>
</protein>
<evidence type="ECO:0000313" key="3">
    <source>
        <dbReference type="Proteomes" id="UP000799764"/>
    </source>
</evidence>
<feature type="compositionally biased region" description="Pro residues" evidence="1">
    <location>
        <begin position="59"/>
        <end position="72"/>
    </location>
</feature>
<accession>A0A9P4P7C9</accession>
<proteinExistence type="predicted"/>
<evidence type="ECO:0000313" key="2">
    <source>
        <dbReference type="EMBL" id="KAF2437879.1"/>
    </source>
</evidence>
<feature type="region of interest" description="Disordered" evidence="1">
    <location>
        <begin position="42"/>
        <end position="86"/>
    </location>
</feature>